<evidence type="ECO:0000256" key="7">
    <source>
        <dbReference type="ARBA" id="ARBA00023136"/>
    </source>
</evidence>
<feature type="transmembrane region" description="Helical" evidence="8">
    <location>
        <begin position="41"/>
        <end position="60"/>
    </location>
</feature>
<keyword evidence="7 8" id="KW-0472">Membrane</keyword>
<accession>A0A2R7Y1F1</accession>
<proteinExistence type="predicted"/>
<evidence type="ECO:0000256" key="8">
    <source>
        <dbReference type="SAM" id="Phobius"/>
    </source>
</evidence>
<feature type="transmembrane region" description="Helical" evidence="8">
    <location>
        <begin position="72"/>
        <end position="97"/>
    </location>
</feature>
<evidence type="ECO:0000256" key="2">
    <source>
        <dbReference type="ARBA" id="ARBA00022617"/>
    </source>
</evidence>
<evidence type="ECO:0008006" key="11">
    <source>
        <dbReference type="Google" id="ProtNLM"/>
    </source>
</evidence>
<reference evidence="9 10" key="1">
    <citation type="submission" date="2017-04" db="EMBL/GenBank/DDBJ databases">
        <title>Draft Aigarchaeota genome from a New Zealand hot spring.</title>
        <authorList>
            <person name="Reysenbach A.-L."/>
            <person name="Donaho J.A."/>
            <person name="Gerhart J."/>
            <person name="Kelley J.F."/>
            <person name="Kouba K."/>
            <person name="Podar M."/>
            <person name="Stott M."/>
        </authorList>
    </citation>
    <scope>NUCLEOTIDE SEQUENCE [LARGE SCALE GENOMIC DNA]</scope>
    <source>
        <strain evidence="9">NZ13_MG1</strain>
    </source>
</reference>
<evidence type="ECO:0000256" key="4">
    <source>
        <dbReference type="ARBA" id="ARBA00022723"/>
    </source>
</evidence>
<dbReference type="InterPro" id="IPR000701">
    <property type="entry name" value="SuccDH_FuR_B_TM-su"/>
</dbReference>
<evidence type="ECO:0000313" key="9">
    <source>
        <dbReference type="EMBL" id="PUA31269.1"/>
    </source>
</evidence>
<evidence type="ECO:0000256" key="5">
    <source>
        <dbReference type="ARBA" id="ARBA00022989"/>
    </source>
</evidence>
<keyword evidence="6" id="KW-0408">Iron</keyword>
<keyword evidence="2" id="KW-0349">Heme</keyword>
<dbReference type="Gene3D" id="1.20.1300.10">
    <property type="entry name" value="Fumarate reductase/succinate dehydrogenase, transmembrane subunit"/>
    <property type="match status" value="1"/>
</dbReference>
<evidence type="ECO:0000256" key="3">
    <source>
        <dbReference type="ARBA" id="ARBA00022692"/>
    </source>
</evidence>
<sequence length="100" mass="11024">MFLHYVSGIIILITGFVHLVSNNVPGIGTAIHESALYPANLIVLLSALLYHMLNGVRVILMELIPGRCAAKAITWIVFLVGIALYIYGLQVFLNLFWPMG</sequence>
<comment type="subcellular location">
    <subcellularLocation>
        <location evidence="1">Membrane</location>
    </subcellularLocation>
</comment>
<keyword evidence="3 8" id="KW-0812">Transmembrane</keyword>
<dbReference type="Pfam" id="PF01127">
    <property type="entry name" value="Sdh_cyt"/>
    <property type="match status" value="1"/>
</dbReference>
<dbReference type="AlphaFoldDB" id="A0A2R7Y1F1"/>
<protein>
    <recommendedName>
        <fullName evidence="11">Succinate dehydrogenase</fullName>
    </recommendedName>
</protein>
<dbReference type="InterPro" id="IPR034804">
    <property type="entry name" value="SQR/QFR_C/D"/>
</dbReference>
<keyword evidence="5 8" id="KW-1133">Transmembrane helix</keyword>
<feature type="transmembrane region" description="Helical" evidence="8">
    <location>
        <begin position="5"/>
        <end position="21"/>
    </location>
</feature>
<keyword evidence="4" id="KW-0479">Metal-binding</keyword>
<evidence type="ECO:0000256" key="1">
    <source>
        <dbReference type="ARBA" id="ARBA00004370"/>
    </source>
</evidence>
<comment type="caution">
    <text evidence="9">The sequence shown here is derived from an EMBL/GenBank/DDBJ whole genome shotgun (WGS) entry which is preliminary data.</text>
</comment>
<dbReference type="SUPFAM" id="SSF81343">
    <property type="entry name" value="Fumarate reductase respiratory complex transmembrane subunits"/>
    <property type="match status" value="1"/>
</dbReference>
<dbReference type="Proteomes" id="UP000244066">
    <property type="component" value="Unassembled WGS sequence"/>
</dbReference>
<dbReference type="EMBL" id="NDWU01000021">
    <property type="protein sequence ID" value="PUA31269.1"/>
    <property type="molecule type" value="Genomic_DNA"/>
</dbReference>
<evidence type="ECO:0000313" key="10">
    <source>
        <dbReference type="Proteomes" id="UP000244066"/>
    </source>
</evidence>
<evidence type="ECO:0000256" key="6">
    <source>
        <dbReference type="ARBA" id="ARBA00023004"/>
    </source>
</evidence>
<organism evidence="9 10">
    <name type="scientific">Candidatus Terraquivivens tikiterensis</name>
    <dbReference type="NCBI Taxonomy" id="1980982"/>
    <lineage>
        <taxon>Archaea</taxon>
        <taxon>Nitrososphaerota</taxon>
        <taxon>Candidatus Wolframiiraptoraceae</taxon>
        <taxon>Candidatus Terraquivivens</taxon>
    </lineage>
</organism>
<gene>
    <name evidence="9" type="ORF">B9J98_07040</name>
</gene>
<name>A0A2R7Y1F1_9ARCH</name>
<dbReference type="GO" id="GO:0016020">
    <property type="term" value="C:membrane"/>
    <property type="evidence" value="ECO:0007669"/>
    <property type="project" value="UniProtKB-SubCell"/>
</dbReference>
<dbReference type="GO" id="GO:0046872">
    <property type="term" value="F:metal ion binding"/>
    <property type="evidence" value="ECO:0007669"/>
    <property type="project" value="UniProtKB-KW"/>
</dbReference>